<evidence type="ECO:0000313" key="3">
    <source>
        <dbReference type="Proteomes" id="UP000800200"/>
    </source>
</evidence>
<protein>
    <recommendedName>
        <fullName evidence="4">F-box domain-containing protein</fullName>
    </recommendedName>
</protein>
<sequence>MNTRGRPNGETWSAPGPLLRENPANTQTVKEESYTSTLSAKEESHFAECELHFRTIPLLSWERMAWSQRGIRKHPHSLRARCAAMLICGHRCGRPYVRTDTRDQQWYCGDHNLLLPKRRPKLLELPGEIRNEIYKYAFPPFLGLIPRHELEGSSIGLLAVNKQVHKEVISLMYGTKPLRLKYEEDDLSIDDNFYHWDGQDHYVGRYLGWYWNLSVLLRLLGRKTFQHVNDIEIYVDLEDSEDAERSILLDFVHALCTKRRTQPRRFTIKFTVATLIGEKEEVEFFRFLQALREVPEFKDVRFELEDPHQLKGEDGKQLLQRACAMRDSLLLGQKRKFEQFQE</sequence>
<dbReference type="EMBL" id="ML994816">
    <property type="protein sequence ID" value="KAF2174601.1"/>
    <property type="molecule type" value="Genomic_DNA"/>
</dbReference>
<evidence type="ECO:0008006" key="4">
    <source>
        <dbReference type="Google" id="ProtNLM"/>
    </source>
</evidence>
<feature type="region of interest" description="Disordered" evidence="1">
    <location>
        <begin position="1"/>
        <end position="28"/>
    </location>
</feature>
<proteinExistence type="predicted"/>
<dbReference type="AlphaFoldDB" id="A0A6A6D596"/>
<accession>A0A6A6D596</accession>
<evidence type="ECO:0000256" key="1">
    <source>
        <dbReference type="SAM" id="MobiDB-lite"/>
    </source>
</evidence>
<dbReference type="InterPro" id="IPR038883">
    <property type="entry name" value="AN11006-like"/>
</dbReference>
<dbReference type="Proteomes" id="UP000800200">
    <property type="component" value="Unassembled WGS sequence"/>
</dbReference>
<gene>
    <name evidence="2" type="ORF">K469DRAFT_687142</name>
</gene>
<organism evidence="2 3">
    <name type="scientific">Zopfia rhizophila CBS 207.26</name>
    <dbReference type="NCBI Taxonomy" id="1314779"/>
    <lineage>
        <taxon>Eukaryota</taxon>
        <taxon>Fungi</taxon>
        <taxon>Dikarya</taxon>
        <taxon>Ascomycota</taxon>
        <taxon>Pezizomycotina</taxon>
        <taxon>Dothideomycetes</taxon>
        <taxon>Dothideomycetes incertae sedis</taxon>
        <taxon>Zopfiaceae</taxon>
        <taxon>Zopfia</taxon>
    </lineage>
</organism>
<dbReference type="PANTHER" id="PTHR42085:SF1">
    <property type="entry name" value="F-BOX DOMAIN-CONTAINING PROTEIN"/>
    <property type="match status" value="1"/>
</dbReference>
<dbReference type="OrthoDB" id="62952at2759"/>
<name>A0A6A6D596_9PEZI</name>
<keyword evidence="3" id="KW-1185">Reference proteome</keyword>
<reference evidence="2" key="1">
    <citation type="journal article" date="2020" name="Stud. Mycol.">
        <title>101 Dothideomycetes genomes: a test case for predicting lifestyles and emergence of pathogens.</title>
        <authorList>
            <person name="Haridas S."/>
            <person name="Albert R."/>
            <person name="Binder M."/>
            <person name="Bloem J."/>
            <person name="Labutti K."/>
            <person name="Salamov A."/>
            <person name="Andreopoulos B."/>
            <person name="Baker S."/>
            <person name="Barry K."/>
            <person name="Bills G."/>
            <person name="Bluhm B."/>
            <person name="Cannon C."/>
            <person name="Castanera R."/>
            <person name="Culley D."/>
            <person name="Daum C."/>
            <person name="Ezra D."/>
            <person name="Gonzalez J."/>
            <person name="Henrissat B."/>
            <person name="Kuo A."/>
            <person name="Liang C."/>
            <person name="Lipzen A."/>
            <person name="Lutzoni F."/>
            <person name="Magnuson J."/>
            <person name="Mondo S."/>
            <person name="Nolan M."/>
            <person name="Ohm R."/>
            <person name="Pangilinan J."/>
            <person name="Park H.-J."/>
            <person name="Ramirez L."/>
            <person name="Alfaro M."/>
            <person name="Sun H."/>
            <person name="Tritt A."/>
            <person name="Yoshinaga Y."/>
            <person name="Zwiers L.-H."/>
            <person name="Turgeon B."/>
            <person name="Goodwin S."/>
            <person name="Spatafora J."/>
            <person name="Crous P."/>
            <person name="Grigoriev I."/>
        </authorList>
    </citation>
    <scope>NUCLEOTIDE SEQUENCE</scope>
    <source>
        <strain evidence="2">CBS 207.26</strain>
    </source>
</reference>
<evidence type="ECO:0000313" key="2">
    <source>
        <dbReference type="EMBL" id="KAF2174601.1"/>
    </source>
</evidence>
<dbReference type="PANTHER" id="PTHR42085">
    <property type="entry name" value="F-BOX DOMAIN-CONTAINING PROTEIN"/>
    <property type="match status" value="1"/>
</dbReference>